<dbReference type="EMBL" id="CP002299">
    <property type="protein sequence ID" value="ADP79737.1"/>
    <property type="molecule type" value="Genomic_DNA"/>
</dbReference>
<feature type="domain" description="PH" evidence="3">
    <location>
        <begin position="55"/>
        <end position="175"/>
    </location>
</feature>
<name>E3JA35_PSEI1</name>
<organism evidence="4 5">
    <name type="scientific">Pseudofrankia inefficax (strain DSM 45817 / CECT 9037 / DDB 130130 / EuI1c)</name>
    <name type="common">Frankia inefficax</name>
    <dbReference type="NCBI Taxonomy" id="298654"/>
    <lineage>
        <taxon>Bacteria</taxon>
        <taxon>Bacillati</taxon>
        <taxon>Actinomycetota</taxon>
        <taxon>Actinomycetes</taxon>
        <taxon>Frankiales</taxon>
        <taxon>Frankiaceae</taxon>
        <taxon>Pseudofrankia</taxon>
    </lineage>
</organism>
<dbReference type="InParanoid" id="E3JA35"/>
<feature type="compositionally biased region" description="Gly residues" evidence="1">
    <location>
        <begin position="215"/>
        <end position="225"/>
    </location>
</feature>
<dbReference type="HOGENOM" id="CLU_513654_0_0_11"/>
<reference evidence="4 5" key="1">
    <citation type="submission" date="2010-10" db="EMBL/GenBank/DDBJ databases">
        <title>Complete sequence of Frankia sp. EuI1c.</title>
        <authorList>
            <consortium name="US DOE Joint Genome Institute"/>
            <person name="Lucas S."/>
            <person name="Copeland A."/>
            <person name="Lapidus A."/>
            <person name="Cheng J.-F."/>
            <person name="Bruce D."/>
            <person name="Goodwin L."/>
            <person name="Pitluck S."/>
            <person name="Chertkov O."/>
            <person name="Detter J.C."/>
            <person name="Han C."/>
            <person name="Tapia R."/>
            <person name="Land M."/>
            <person name="Hauser L."/>
            <person name="Jeffries C."/>
            <person name="Kyrpides N."/>
            <person name="Ivanova N."/>
            <person name="Mikhailova N."/>
            <person name="Beauchemin N."/>
            <person name="Sen A."/>
            <person name="Sur S.A."/>
            <person name="Gtari M."/>
            <person name="Wall L."/>
            <person name="Tisa L."/>
            <person name="Woyke T."/>
        </authorList>
    </citation>
    <scope>NUCLEOTIDE SEQUENCE [LARGE SCALE GENOMIC DNA]</scope>
    <source>
        <strain evidence="5">DSM 45817 / CECT 9037 / EuI1c</strain>
    </source>
</reference>
<dbReference type="Pfam" id="PF25362">
    <property type="entry name" value="bPH_11"/>
    <property type="match status" value="1"/>
</dbReference>
<evidence type="ECO:0000313" key="4">
    <source>
        <dbReference type="EMBL" id="ADP79737.1"/>
    </source>
</evidence>
<feature type="compositionally biased region" description="Basic residues" evidence="1">
    <location>
        <begin position="247"/>
        <end position="256"/>
    </location>
</feature>
<proteinExistence type="predicted"/>
<keyword evidence="2" id="KW-0812">Transmembrane</keyword>
<dbReference type="RefSeq" id="WP_013422856.1">
    <property type="nucleotide sequence ID" value="NC_014666.1"/>
</dbReference>
<dbReference type="eggNOG" id="COG0505">
    <property type="taxonomic scope" value="Bacteria"/>
</dbReference>
<dbReference type="AlphaFoldDB" id="E3JA35"/>
<evidence type="ECO:0000313" key="5">
    <source>
        <dbReference type="Proteomes" id="UP000002484"/>
    </source>
</evidence>
<dbReference type="KEGG" id="fri:FraEuI1c_1680"/>
<keyword evidence="2" id="KW-1133">Transmembrane helix</keyword>
<feature type="compositionally biased region" description="Low complexity" evidence="1">
    <location>
        <begin position="335"/>
        <end position="345"/>
    </location>
</feature>
<feature type="region of interest" description="Disordered" evidence="1">
    <location>
        <begin position="203"/>
        <end position="530"/>
    </location>
</feature>
<keyword evidence="5" id="KW-1185">Reference proteome</keyword>
<dbReference type="Proteomes" id="UP000002484">
    <property type="component" value="Chromosome"/>
</dbReference>
<dbReference type="InterPro" id="IPR057446">
    <property type="entry name" value="PH_bac"/>
</dbReference>
<protein>
    <recommendedName>
        <fullName evidence="3">PH domain-containing protein</fullName>
    </recommendedName>
</protein>
<feature type="transmembrane region" description="Helical" evidence="2">
    <location>
        <begin position="20"/>
        <end position="39"/>
    </location>
</feature>
<evidence type="ECO:0000259" key="3">
    <source>
        <dbReference type="Pfam" id="PF25362"/>
    </source>
</evidence>
<keyword evidence="2" id="KW-0472">Membrane</keyword>
<gene>
    <name evidence="4" type="ordered locus">FraEuI1c_1680</name>
</gene>
<sequence length="530" mass="55589">MKLADGRVLAAGGGSGLLGVRLLLVFGVLLLIVAVIGFLRQVWRRRATRDEEDLPELLSPPEDPGTVLAAPLRGAYLGTADAGHWLEWFSASGLGGKEGSYISVYESGVRVDRAGRSFWIPRDAVRGARFERAHVGKVAAPGRLLVIAWSLEGRELETGFRGEDRARQPKVMRSVHDLIGPPSAPSDGEITSPRPAVRSLRQLRPRRHHPAGVAAGPGAGPGPGAGAAVEGQPGGRGRSGHLAHAGRSIRPRRRERPRSLEQEIADRRGDDPYGTGPRAAARPGVDPYVTNPRNVPYGTGLGRPATGGTPQGPPASGRPRVAGPPSAPGRQPGTGQQPRAGQYPPAAGPRGGGAPPSDGYPSTGPRGGSQYPADRHPAAQPTAPRAYPAPVAPPAPPGAYGAGGPGQGHPGGQYPEQRPDARYRDSGQYPAARHPGPATDRRVDPYANTQHPPTGWRDPNAARPGASAPDDRYPPAPGDQHPWEPEAYGQRDPYADPYAAAGPGGTAPGEPYADPYGQYDAGRRRPRPEE</sequence>
<accession>E3JA35</accession>
<evidence type="ECO:0000256" key="2">
    <source>
        <dbReference type="SAM" id="Phobius"/>
    </source>
</evidence>
<feature type="compositionally biased region" description="Gly residues" evidence="1">
    <location>
        <begin position="400"/>
        <end position="411"/>
    </location>
</feature>
<dbReference type="STRING" id="298654.FraEuI1c_1680"/>
<evidence type="ECO:0000256" key="1">
    <source>
        <dbReference type="SAM" id="MobiDB-lite"/>
    </source>
</evidence>
<feature type="compositionally biased region" description="Basic and acidic residues" evidence="1">
    <location>
        <begin position="257"/>
        <end position="271"/>
    </location>
</feature>
<feature type="compositionally biased region" description="Basic and acidic residues" evidence="1">
    <location>
        <begin position="521"/>
        <end position="530"/>
    </location>
</feature>